<feature type="domain" description="Ion transport" evidence="9">
    <location>
        <begin position="678"/>
        <end position="914"/>
    </location>
</feature>
<keyword evidence="2 8" id="KW-0812">Transmembrane</keyword>
<feature type="compositionally biased region" description="Basic and acidic residues" evidence="7">
    <location>
        <begin position="546"/>
        <end position="556"/>
    </location>
</feature>
<gene>
    <name evidence="10" type="ORF">C1SCF055_LOCUS27944</name>
</gene>
<dbReference type="GO" id="GO:0140662">
    <property type="term" value="F:ATP-dependent protein folding chaperone"/>
    <property type="evidence" value="ECO:0007669"/>
    <property type="project" value="InterPro"/>
</dbReference>
<evidence type="ECO:0000313" key="10">
    <source>
        <dbReference type="EMBL" id="CAI4001955.1"/>
    </source>
</evidence>
<dbReference type="OrthoDB" id="415253at2759"/>
<reference evidence="11 12" key="2">
    <citation type="submission" date="2024-05" db="EMBL/GenBank/DDBJ databases">
        <authorList>
            <person name="Chen Y."/>
            <person name="Shah S."/>
            <person name="Dougan E. K."/>
            <person name="Thang M."/>
            <person name="Chan C."/>
        </authorList>
    </citation>
    <scope>NUCLEOTIDE SEQUENCE [LARGE SCALE GENOMIC DNA]</scope>
</reference>
<evidence type="ECO:0000256" key="5">
    <source>
        <dbReference type="ARBA" id="ARBA00022989"/>
    </source>
</evidence>
<dbReference type="GO" id="GO:0005216">
    <property type="term" value="F:monoatomic ion channel activity"/>
    <property type="evidence" value="ECO:0007669"/>
    <property type="project" value="InterPro"/>
</dbReference>
<evidence type="ECO:0000313" key="11">
    <source>
        <dbReference type="EMBL" id="CAL4789267.1"/>
    </source>
</evidence>
<feature type="region of interest" description="Disordered" evidence="7">
    <location>
        <begin position="599"/>
        <end position="624"/>
    </location>
</feature>
<feature type="transmembrane region" description="Helical" evidence="8">
    <location>
        <begin position="820"/>
        <end position="839"/>
    </location>
</feature>
<evidence type="ECO:0000256" key="1">
    <source>
        <dbReference type="ARBA" id="ARBA00004141"/>
    </source>
</evidence>
<dbReference type="InterPro" id="IPR043129">
    <property type="entry name" value="ATPase_NBD"/>
</dbReference>
<keyword evidence="3" id="KW-0547">Nucleotide-binding</keyword>
<dbReference type="GO" id="GO:0005524">
    <property type="term" value="F:ATP binding"/>
    <property type="evidence" value="ECO:0007669"/>
    <property type="project" value="UniProtKB-KW"/>
</dbReference>
<dbReference type="EMBL" id="CAMXCT010003013">
    <property type="protein sequence ID" value="CAI4001955.1"/>
    <property type="molecule type" value="Genomic_DNA"/>
</dbReference>
<evidence type="ECO:0000256" key="7">
    <source>
        <dbReference type="SAM" id="MobiDB-lite"/>
    </source>
</evidence>
<proteinExistence type="predicted"/>
<dbReference type="Pfam" id="PF00520">
    <property type="entry name" value="Ion_trans"/>
    <property type="match status" value="1"/>
</dbReference>
<dbReference type="Proteomes" id="UP001152797">
    <property type="component" value="Unassembled WGS sequence"/>
</dbReference>
<reference evidence="10" key="1">
    <citation type="submission" date="2022-10" db="EMBL/GenBank/DDBJ databases">
        <authorList>
            <person name="Chen Y."/>
            <person name="Dougan E. K."/>
            <person name="Chan C."/>
            <person name="Rhodes N."/>
            <person name="Thang M."/>
        </authorList>
    </citation>
    <scope>NUCLEOTIDE SEQUENCE</scope>
</reference>
<evidence type="ECO:0000256" key="3">
    <source>
        <dbReference type="ARBA" id="ARBA00022741"/>
    </source>
</evidence>
<keyword evidence="5 8" id="KW-1133">Transmembrane helix</keyword>
<keyword evidence="6 8" id="KW-0472">Membrane</keyword>
<evidence type="ECO:0000256" key="6">
    <source>
        <dbReference type="ARBA" id="ARBA00023136"/>
    </source>
</evidence>
<evidence type="ECO:0000256" key="8">
    <source>
        <dbReference type="SAM" id="Phobius"/>
    </source>
</evidence>
<dbReference type="AlphaFoldDB" id="A0A9P1D2A5"/>
<feature type="compositionally biased region" description="Basic and acidic residues" evidence="7">
    <location>
        <begin position="610"/>
        <end position="624"/>
    </location>
</feature>
<dbReference type="InterPro" id="IPR005821">
    <property type="entry name" value="Ion_trans_dom"/>
</dbReference>
<dbReference type="Gene3D" id="3.30.420.40">
    <property type="match status" value="2"/>
</dbReference>
<dbReference type="SUPFAM" id="SSF81324">
    <property type="entry name" value="Voltage-gated potassium channels"/>
    <property type="match status" value="1"/>
</dbReference>
<dbReference type="Gene3D" id="3.30.30.30">
    <property type="match status" value="1"/>
</dbReference>
<dbReference type="InterPro" id="IPR013126">
    <property type="entry name" value="Hsp_70_fam"/>
</dbReference>
<comment type="subcellular location">
    <subcellularLocation>
        <location evidence="1">Membrane</location>
        <topology evidence="1">Multi-pass membrane protein</topology>
    </subcellularLocation>
</comment>
<evidence type="ECO:0000259" key="9">
    <source>
        <dbReference type="Pfam" id="PF00520"/>
    </source>
</evidence>
<feature type="region of interest" description="Disordered" evidence="7">
    <location>
        <begin position="509"/>
        <end position="583"/>
    </location>
</feature>
<feature type="transmembrane region" description="Helical" evidence="8">
    <location>
        <begin position="749"/>
        <end position="772"/>
    </location>
</feature>
<dbReference type="InterPro" id="IPR027359">
    <property type="entry name" value="Volt_channel_dom_sf"/>
</dbReference>
<sequence length="1055" mass="117828">MPEPNTSAVGIDLGSSSCRIGLWRDGDVLIVPNDRGCLATPNCVGFMDFTSPVVGEAATEQAAHNLANTVFAPQRLLGASYDSPWAQRLRMSGPPEIVRGDDGSAMYRVRDRGKVKILEPGEILAILLQQMKRQVEQCLGVHVRSAVVTVPAKYGRQQRKALEEACRMAHLEVLALVKAPSAAAIAFSLTNPRETPREILVLDFGACYCDFCLLTLRGKSLYERAVGSEIIDLDSLLVKFCLTDIKIRLGVDMSNDWVAVLRLSMACENAKRKLSQWNQTRVNVEALVQGNDYCVAMSRSYFEEFCSRDIDCLLEIFDICLEESGLERNSVDVVLVGGSSRIPRFRRLVKDFFRGQPPSEVLRPDHAAVLGAAVYAAALGHLVGSDSQDDFSVDAEGQLPGKKQPEAVSTGGIYSFEGLQLEEIMPWSTLEGGVSGDEFFTFDAPENEAFGLAKPPKDDDPPNLHVAENPTLVALRGVRETLSTVHAEIFRKLDDEIRQLRPMETQSIELVGSPGSRGPLSPVERFSGERRSVTMQEHASPLAYSVEDRSLTDRPRPPGQLGEDLGTSVVPAQPRSRTDPKAFLPSLSKKQKGRNYFRSQAAQDLCSPRQSDRGSEMGKRQILRSQEKDLPWRKSLEGNGIFGGMRSQFSIESVQMHALTSMAFEEKADNSCAKIVSHPHFDRFMMLVVILNCIEMAISVEFGRDETRADAVHTALLVSGNVFCITFLVEICLRWMSYARCVRALQDGWFLFDLALVLLMMWETWAMPFVVVSDHNDVSGAWRMARILRVLRTARMARLVRLIPELMILIKGMIVACRSVFFTLMLLLIITFIFSIAFLELSSHTPLEQEYFRSIPDAIVSLILHCIVPDQEVFFKSLAEESWILGVLVLLFILLGSLTVMNMLLGVLVEAVKTVSTIEQEQMMADFARKVLWGLIQDDTEMQEVDYQQRMISEKEFKSLLRKPRAVTALLKLGVDAGAALDYGRMLFEDDESVSFVEFMHAMLTLRGSNKATVKDIVELRKYIGEEFTQIRSVLSELCTFIGDTLWTSTDRFKA</sequence>
<feature type="transmembrane region" description="Helical" evidence="8">
    <location>
        <begin position="684"/>
        <end position="703"/>
    </location>
</feature>
<name>A0A9P1D2A5_9DINO</name>
<keyword evidence="4" id="KW-0067">ATP-binding</keyword>
<evidence type="ECO:0000256" key="4">
    <source>
        <dbReference type="ARBA" id="ARBA00022840"/>
    </source>
</evidence>
<organism evidence="10">
    <name type="scientific">Cladocopium goreaui</name>
    <dbReference type="NCBI Taxonomy" id="2562237"/>
    <lineage>
        <taxon>Eukaryota</taxon>
        <taxon>Sar</taxon>
        <taxon>Alveolata</taxon>
        <taxon>Dinophyceae</taxon>
        <taxon>Suessiales</taxon>
        <taxon>Symbiodiniaceae</taxon>
        <taxon>Cladocopium</taxon>
    </lineage>
</organism>
<dbReference type="FunFam" id="3.90.640.10:FF:000003">
    <property type="entry name" value="Molecular chaperone DnaK"/>
    <property type="match status" value="1"/>
</dbReference>
<dbReference type="Gene3D" id="1.20.120.350">
    <property type="entry name" value="Voltage-gated potassium channels. Chain C"/>
    <property type="match status" value="1"/>
</dbReference>
<dbReference type="EMBL" id="CAMXCT030003013">
    <property type="protein sequence ID" value="CAL4789267.1"/>
    <property type="molecule type" value="Genomic_DNA"/>
</dbReference>
<comment type="caution">
    <text evidence="10">The sequence shown here is derived from an EMBL/GenBank/DDBJ whole genome shotgun (WGS) entry which is preliminary data.</text>
</comment>
<accession>A0A9P1D2A5</accession>
<keyword evidence="12" id="KW-1185">Reference proteome</keyword>
<dbReference type="PANTHER" id="PTHR19375">
    <property type="entry name" value="HEAT SHOCK PROTEIN 70KDA"/>
    <property type="match status" value="1"/>
</dbReference>
<dbReference type="PRINTS" id="PR00301">
    <property type="entry name" value="HEATSHOCK70"/>
</dbReference>
<dbReference type="Pfam" id="PF00012">
    <property type="entry name" value="HSP70"/>
    <property type="match status" value="1"/>
</dbReference>
<evidence type="ECO:0000256" key="2">
    <source>
        <dbReference type="ARBA" id="ARBA00022692"/>
    </source>
</evidence>
<dbReference type="EMBL" id="CAMXCT020003013">
    <property type="protein sequence ID" value="CAL1155330.1"/>
    <property type="molecule type" value="Genomic_DNA"/>
</dbReference>
<protein>
    <submittedName>
        <fullName evidence="11">Heat shock protein SSA2 (SSA subfamily protein 2)</fullName>
    </submittedName>
</protein>
<evidence type="ECO:0000313" key="12">
    <source>
        <dbReference type="Proteomes" id="UP001152797"/>
    </source>
</evidence>
<dbReference type="Gene3D" id="1.10.287.70">
    <property type="match status" value="1"/>
</dbReference>
<dbReference type="Gene3D" id="3.90.640.10">
    <property type="entry name" value="Actin, Chain A, domain 4"/>
    <property type="match status" value="1"/>
</dbReference>
<feature type="transmembrane region" description="Helical" evidence="8">
    <location>
        <begin position="883"/>
        <end position="909"/>
    </location>
</feature>
<dbReference type="SUPFAM" id="SSF53067">
    <property type="entry name" value="Actin-like ATPase domain"/>
    <property type="match status" value="2"/>
</dbReference>
<keyword evidence="11" id="KW-0346">Stress response</keyword>
<dbReference type="GO" id="GO:0016020">
    <property type="term" value="C:membrane"/>
    <property type="evidence" value="ECO:0007669"/>
    <property type="project" value="UniProtKB-SubCell"/>
</dbReference>
<feature type="transmembrane region" description="Helical" evidence="8">
    <location>
        <begin position="715"/>
        <end position="737"/>
    </location>
</feature>